<dbReference type="InterPro" id="IPR003593">
    <property type="entry name" value="AAA+_ATPase"/>
</dbReference>
<feature type="transmembrane region" description="Helical" evidence="11">
    <location>
        <begin position="951"/>
        <end position="976"/>
    </location>
</feature>
<evidence type="ECO:0000256" key="4">
    <source>
        <dbReference type="ARBA" id="ARBA00022475"/>
    </source>
</evidence>
<dbReference type="Proteomes" id="UP000326565">
    <property type="component" value="Unassembled WGS sequence"/>
</dbReference>
<feature type="transmembrane region" description="Helical" evidence="11">
    <location>
        <begin position="160"/>
        <end position="178"/>
    </location>
</feature>
<feature type="compositionally biased region" description="Low complexity" evidence="10">
    <location>
        <begin position="873"/>
        <end position="890"/>
    </location>
</feature>
<feature type="transmembrane region" description="Helical" evidence="11">
    <location>
        <begin position="35"/>
        <end position="55"/>
    </location>
</feature>
<evidence type="ECO:0000256" key="5">
    <source>
        <dbReference type="ARBA" id="ARBA00022692"/>
    </source>
</evidence>
<dbReference type="GO" id="GO:0016887">
    <property type="term" value="F:ATP hydrolysis activity"/>
    <property type="evidence" value="ECO:0007669"/>
    <property type="project" value="InterPro"/>
</dbReference>
<dbReference type="OrthoDB" id="6500128at2759"/>
<feature type="transmembrane region" description="Helical" evidence="11">
    <location>
        <begin position="496"/>
        <end position="517"/>
    </location>
</feature>
<keyword evidence="6" id="KW-0547">Nucleotide-binding</keyword>
<dbReference type="PANTHER" id="PTHR24223">
    <property type="entry name" value="ATP-BINDING CASSETTE SUB-FAMILY C"/>
    <property type="match status" value="1"/>
</dbReference>
<feature type="transmembrane region" description="Helical" evidence="11">
    <location>
        <begin position="67"/>
        <end position="91"/>
    </location>
</feature>
<comment type="similarity">
    <text evidence="2">Belongs to the ABC transporter superfamily. ABCC family. Conjugate transporter (TC 3.A.1.208) subfamily.</text>
</comment>
<feature type="transmembrane region" description="Helical" evidence="11">
    <location>
        <begin position="909"/>
        <end position="931"/>
    </location>
</feature>
<dbReference type="FunFam" id="3.40.50.300:FF:000838">
    <property type="entry name" value="ABC multidrug transporter (Eurofung)"/>
    <property type="match status" value="1"/>
</dbReference>
<dbReference type="Gene3D" id="3.40.50.300">
    <property type="entry name" value="P-loop containing nucleotide triphosphate hydrolases"/>
    <property type="match status" value="2"/>
</dbReference>
<dbReference type="InterPro" id="IPR027417">
    <property type="entry name" value="P-loop_NTPase"/>
</dbReference>
<evidence type="ECO:0000259" key="12">
    <source>
        <dbReference type="PROSITE" id="PS50893"/>
    </source>
</evidence>
<dbReference type="FunFam" id="1.20.1560.10:FF:000055">
    <property type="entry name" value="ABC multidrug transporter (Eurofung)"/>
    <property type="match status" value="1"/>
</dbReference>
<dbReference type="GO" id="GO:0005886">
    <property type="term" value="C:plasma membrane"/>
    <property type="evidence" value="ECO:0007669"/>
    <property type="project" value="UniProtKB-SubCell"/>
</dbReference>
<dbReference type="PANTHER" id="PTHR24223:SF399">
    <property type="entry name" value="ABC TRANSPORTER ATNG"/>
    <property type="match status" value="1"/>
</dbReference>
<evidence type="ECO:0000256" key="1">
    <source>
        <dbReference type="ARBA" id="ARBA00004651"/>
    </source>
</evidence>
<dbReference type="Pfam" id="PF00664">
    <property type="entry name" value="ABC_membrane"/>
    <property type="match status" value="2"/>
</dbReference>
<gene>
    <name evidence="14" type="ORF">BDV29DRAFT_152928</name>
</gene>
<organism evidence="14 15">
    <name type="scientific">Aspergillus leporis</name>
    <dbReference type="NCBI Taxonomy" id="41062"/>
    <lineage>
        <taxon>Eukaryota</taxon>
        <taxon>Fungi</taxon>
        <taxon>Dikarya</taxon>
        <taxon>Ascomycota</taxon>
        <taxon>Pezizomycotina</taxon>
        <taxon>Eurotiomycetes</taxon>
        <taxon>Eurotiomycetidae</taxon>
        <taxon>Eurotiales</taxon>
        <taxon>Aspergillaceae</taxon>
        <taxon>Aspergillus</taxon>
        <taxon>Aspergillus subgen. Circumdati</taxon>
    </lineage>
</organism>
<feature type="region of interest" description="Disordered" evidence="10">
    <location>
        <begin position="1206"/>
        <end position="1227"/>
    </location>
</feature>
<feature type="domain" description="ABC transporter" evidence="12">
    <location>
        <begin position="1231"/>
        <end position="1470"/>
    </location>
</feature>
<reference evidence="14 15" key="1">
    <citation type="submission" date="2019-04" db="EMBL/GenBank/DDBJ databases">
        <title>Friends and foes A comparative genomics study of 23 Aspergillus species from section Flavi.</title>
        <authorList>
            <consortium name="DOE Joint Genome Institute"/>
            <person name="Kjaerbolling I."/>
            <person name="Vesth T."/>
            <person name="Frisvad J.C."/>
            <person name="Nybo J.L."/>
            <person name="Theobald S."/>
            <person name="Kildgaard S."/>
            <person name="Isbrandt T."/>
            <person name="Kuo A."/>
            <person name="Sato A."/>
            <person name="Lyhne E.K."/>
            <person name="Kogle M.E."/>
            <person name="Wiebenga A."/>
            <person name="Kun R.S."/>
            <person name="Lubbers R.J."/>
            <person name="Makela M.R."/>
            <person name="Barry K."/>
            <person name="Chovatia M."/>
            <person name="Clum A."/>
            <person name="Daum C."/>
            <person name="Haridas S."/>
            <person name="He G."/>
            <person name="LaButti K."/>
            <person name="Lipzen A."/>
            <person name="Mondo S."/>
            <person name="Riley R."/>
            <person name="Salamov A."/>
            <person name="Simmons B.A."/>
            <person name="Magnuson J.K."/>
            <person name="Henrissat B."/>
            <person name="Mortensen U.H."/>
            <person name="Larsen T.O."/>
            <person name="Devries R.P."/>
            <person name="Grigoriev I.V."/>
            <person name="Machida M."/>
            <person name="Baker S.E."/>
            <person name="Andersen M.R."/>
        </authorList>
    </citation>
    <scope>NUCLEOTIDE SEQUENCE [LARGE SCALE GENOMIC DNA]</scope>
    <source>
        <strain evidence="14 15">CBS 151.66</strain>
    </source>
</reference>
<evidence type="ECO:0000256" key="3">
    <source>
        <dbReference type="ARBA" id="ARBA00022448"/>
    </source>
</evidence>
<keyword evidence="3" id="KW-0813">Transport</keyword>
<dbReference type="InterPro" id="IPR011527">
    <property type="entry name" value="ABC1_TM_dom"/>
</dbReference>
<keyword evidence="5 11" id="KW-0812">Transmembrane</keyword>
<evidence type="ECO:0000256" key="10">
    <source>
        <dbReference type="SAM" id="MobiDB-lite"/>
    </source>
</evidence>
<accession>A0A5N5XFN8</accession>
<comment type="subcellular location">
    <subcellularLocation>
        <location evidence="1">Cell membrane</location>
        <topology evidence="1">Multi-pass membrane protein</topology>
    </subcellularLocation>
</comment>
<keyword evidence="8 11" id="KW-1133">Transmembrane helix</keyword>
<dbReference type="InterPro" id="IPR003439">
    <property type="entry name" value="ABC_transporter-like_ATP-bd"/>
</dbReference>
<evidence type="ECO:0000256" key="9">
    <source>
        <dbReference type="ARBA" id="ARBA00023136"/>
    </source>
</evidence>
<evidence type="ECO:0000256" key="7">
    <source>
        <dbReference type="ARBA" id="ARBA00022840"/>
    </source>
</evidence>
<dbReference type="CDD" id="cd18580">
    <property type="entry name" value="ABC_6TM_ABCC_D2"/>
    <property type="match status" value="1"/>
</dbReference>
<evidence type="ECO:0000256" key="6">
    <source>
        <dbReference type="ARBA" id="ARBA00022741"/>
    </source>
</evidence>
<feature type="transmembrane region" description="Helical" evidence="11">
    <location>
        <begin position="132"/>
        <end position="154"/>
    </location>
</feature>
<dbReference type="InterPro" id="IPR056227">
    <property type="entry name" value="TMD0_ABC"/>
</dbReference>
<dbReference type="Pfam" id="PF00005">
    <property type="entry name" value="ABC_tran"/>
    <property type="match status" value="2"/>
</dbReference>
<proteinExistence type="inferred from homology"/>
<keyword evidence="4" id="KW-1003">Cell membrane</keyword>
<feature type="region of interest" description="Disordered" evidence="10">
    <location>
        <begin position="857"/>
        <end position="892"/>
    </location>
</feature>
<keyword evidence="9 11" id="KW-0472">Membrane</keyword>
<protein>
    <submittedName>
        <fullName evidence="14">Multidrug resistance-associated protein</fullName>
    </submittedName>
</protein>
<dbReference type="InterPro" id="IPR017871">
    <property type="entry name" value="ABC_transporter-like_CS"/>
</dbReference>
<dbReference type="InterPro" id="IPR050173">
    <property type="entry name" value="ABC_transporter_C-like"/>
</dbReference>
<feature type="transmembrane region" description="Helical" evidence="11">
    <location>
        <begin position="1051"/>
        <end position="1070"/>
    </location>
</feature>
<dbReference type="EMBL" id="ML732160">
    <property type="protein sequence ID" value="KAB8078202.1"/>
    <property type="molecule type" value="Genomic_DNA"/>
</dbReference>
<evidence type="ECO:0000256" key="8">
    <source>
        <dbReference type="ARBA" id="ARBA00022989"/>
    </source>
</evidence>
<dbReference type="FunFam" id="1.20.1560.10:FF:000066">
    <property type="entry name" value="ABC multidrug transporter (Eurofung)"/>
    <property type="match status" value="1"/>
</dbReference>
<dbReference type="Pfam" id="PF24357">
    <property type="entry name" value="TMD0_ABC"/>
    <property type="match status" value="1"/>
</dbReference>
<dbReference type="Gene3D" id="1.20.1560.10">
    <property type="entry name" value="ABC transporter type 1, transmembrane domain"/>
    <property type="match status" value="2"/>
</dbReference>
<sequence>MASSSTTGPCGDGSFGPVVTTLCRGGFDFTVLFEASILTIAPAACFLLLTPFRLFQLFRQSPKVLSSAIRVVTLVLAVSLVAIQIALVALVATQPTARGRESLAGAILELVAALAVVILVDLEHVRSIRPSFLVSAYLFTTLLLDLVRVRTAWLLSGSRAYSACLSTSLAIKLLLLILENVEKRNWLLPSEKVRSGESVSGPFSRGLFTWLNGLLWKGYSVLLTSDTLPTIHEKLSSHDLSAQFADSWARSNQSRQNALLLAVINCLRWEMVGIAFPRLCVVGFSIAQPFLVGKVVTVLEQNNSFSLDMGYGLIGATAIVFIGVAVCTACYQHLGYRATTMLRGGLMSIVFQHMMDLPLGSTDESSAMSLMGTDIEMLAEYFQSIVCETWANVLQLGLATWLLQTQSTHLKGSSSDYPRLVFTAASFGMGNAVSARQKTWLQATEKRINFTTAVLGSIRNVKFLGLTEIMGAMIDALRVDELRISKKFRRIQTVRVCMVNLPTIVGQLATFTAYAIVAMMQGSGGLEVSQAVTSLSLVNLLVTPLSNLLLAIPDTFASIGCLHRIQDFLRQPNRLEKRQFPQAAPTPSPLSENVSTIELSPLPQHVANPVPEKQTDVVLSLNNVRFGWKPSPPDKSGITLTLGSSPTGSLVTIVGAVGSGKSTFLKGLAGETPVLEGKLFIKYPDLAFCEQTSWLTNTSIRGNIVGENLLSVFDAEWYHTVVRACGLEPDLKRMPAGDETLVGSKGAKLSGGQKQRIAIARAVYARKHITCFDDVLSGLDNATAWLVFNNVFGPAGLLRRLGCTVFLATHSVHHLSQADLIIVLGNNGQVLEQGSYPQLRSHIGGYIHRLSMQPGQTDELAGMDDDSDRHPKSPNTTTGPLSSPSTTDGSRQTNDLSVYKDYFSSLGGLRVFVLLLFLVVNAGIDGFRYVWVNLWSSSSDSASNSRLGYWLGLYAALAVIEASALILAVFWTWVIIVPAASKNLHSIVLRACMSAPLSFLSNVETGVLVTRFSQDMRLVDMILPRGFISTGFQLFGALAQGAVAIASLPYLAAALPVLIGVLVLVQRFYLRTSRQLRLLEIELKSPLYTHFIDSLAGVITIRAFSWTHASTSRMLSMLDTAQKPFYLLLSIQRWLSLVLNLIVAALTVFIVGAAIALRRHVDPGLLGIALVMMIDLGQILSELIQNWTLLETSLGAIARIKDFAEDTPSEERNPTAQAQEPPPEWPRHGEIAFVDTSIAYGCSEGAKPVLNGIRLHLVAGEKIGLCGKTGSGKSSLALSLLRLNETVSGQILIDGQDISLISRSSIRQRISCLSQEPFLFPGTIRQNADPLNILASQDIVDALRCVGVWDALLAHHDSHGEAVLDAKLNESVLSQGQKQLFCLARALLKKSKILILDEPTSSLDTETDAKVQKVIRESFRHCTVIMVAHRIHTLLDLDQVAVLDNGRIVEAGHPRELLGRPDGAFAKLLELES</sequence>
<evidence type="ECO:0000256" key="2">
    <source>
        <dbReference type="ARBA" id="ARBA00009726"/>
    </source>
</evidence>
<dbReference type="InterPro" id="IPR044726">
    <property type="entry name" value="ABCC_6TM_D2"/>
</dbReference>
<feature type="transmembrane region" description="Helical" evidence="11">
    <location>
        <begin position="1134"/>
        <end position="1157"/>
    </location>
</feature>
<feature type="transmembrane region" description="Helical" evidence="11">
    <location>
        <begin position="271"/>
        <end position="291"/>
    </location>
</feature>
<dbReference type="PROSITE" id="PS50893">
    <property type="entry name" value="ABC_TRANSPORTER_2"/>
    <property type="match status" value="2"/>
</dbReference>
<feature type="domain" description="ABC transmembrane type-1" evidence="13">
    <location>
        <begin position="912"/>
        <end position="1192"/>
    </location>
</feature>
<evidence type="ECO:0000256" key="11">
    <source>
        <dbReference type="SAM" id="Phobius"/>
    </source>
</evidence>
<feature type="transmembrane region" description="Helical" evidence="11">
    <location>
        <begin position="311"/>
        <end position="331"/>
    </location>
</feature>
<feature type="domain" description="ABC transporter" evidence="12">
    <location>
        <begin position="619"/>
        <end position="852"/>
    </location>
</feature>
<dbReference type="PROSITE" id="PS00211">
    <property type="entry name" value="ABC_TRANSPORTER_1"/>
    <property type="match status" value="2"/>
</dbReference>
<dbReference type="SUPFAM" id="SSF90123">
    <property type="entry name" value="ABC transporter transmembrane region"/>
    <property type="match status" value="2"/>
</dbReference>
<dbReference type="GO" id="GO:0005524">
    <property type="term" value="F:ATP binding"/>
    <property type="evidence" value="ECO:0007669"/>
    <property type="project" value="UniProtKB-KW"/>
</dbReference>
<name>A0A5N5XFN8_9EURO</name>
<dbReference type="CDD" id="cd03244">
    <property type="entry name" value="ABCC_MRP_domain2"/>
    <property type="match status" value="1"/>
</dbReference>
<feature type="transmembrane region" description="Helical" evidence="11">
    <location>
        <begin position="103"/>
        <end position="120"/>
    </location>
</feature>
<feature type="domain" description="ABC transmembrane type-1" evidence="13">
    <location>
        <begin position="279"/>
        <end position="554"/>
    </location>
</feature>
<dbReference type="SUPFAM" id="SSF52540">
    <property type="entry name" value="P-loop containing nucleoside triphosphate hydrolases"/>
    <property type="match status" value="2"/>
</dbReference>
<evidence type="ECO:0000259" key="13">
    <source>
        <dbReference type="PROSITE" id="PS50929"/>
    </source>
</evidence>
<dbReference type="GO" id="GO:0140359">
    <property type="term" value="F:ABC-type transporter activity"/>
    <property type="evidence" value="ECO:0007669"/>
    <property type="project" value="InterPro"/>
</dbReference>
<dbReference type="PROSITE" id="PS50929">
    <property type="entry name" value="ABC_TM1F"/>
    <property type="match status" value="2"/>
</dbReference>
<dbReference type="SMART" id="SM00382">
    <property type="entry name" value="AAA"/>
    <property type="match status" value="2"/>
</dbReference>
<keyword evidence="7" id="KW-0067">ATP-binding</keyword>
<evidence type="ECO:0000313" key="14">
    <source>
        <dbReference type="EMBL" id="KAB8078202.1"/>
    </source>
</evidence>
<evidence type="ECO:0000313" key="15">
    <source>
        <dbReference type="Proteomes" id="UP000326565"/>
    </source>
</evidence>
<dbReference type="InterPro" id="IPR036640">
    <property type="entry name" value="ABC1_TM_sf"/>
</dbReference>
<dbReference type="CDD" id="cd03250">
    <property type="entry name" value="ABCC_MRP_domain1"/>
    <property type="match status" value="1"/>
</dbReference>
<keyword evidence="15" id="KW-1185">Reference proteome</keyword>